<evidence type="ECO:0000313" key="1">
    <source>
        <dbReference type="Proteomes" id="UP000887578"/>
    </source>
</evidence>
<protein>
    <submittedName>
        <fullName evidence="2">Uncharacterized protein</fullName>
    </submittedName>
</protein>
<proteinExistence type="predicted"/>
<dbReference type="AlphaFoldDB" id="A0A914Q1A3"/>
<name>A0A914Q1A3_9BILA</name>
<dbReference type="WBParaSite" id="PDA_v2.g22599.t1">
    <property type="protein sequence ID" value="PDA_v2.g22599.t1"/>
    <property type="gene ID" value="PDA_v2.g22599"/>
</dbReference>
<accession>A0A914Q1A3</accession>
<evidence type="ECO:0000313" key="2">
    <source>
        <dbReference type="WBParaSite" id="PDA_v2.g22599.t1"/>
    </source>
</evidence>
<organism evidence="1 2">
    <name type="scientific">Panagrolaimus davidi</name>
    <dbReference type="NCBI Taxonomy" id="227884"/>
    <lineage>
        <taxon>Eukaryota</taxon>
        <taxon>Metazoa</taxon>
        <taxon>Ecdysozoa</taxon>
        <taxon>Nematoda</taxon>
        <taxon>Chromadorea</taxon>
        <taxon>Rhabditida</taxon>
        <taxon>Tylenchina</taxon>
        <taxon>Panagrolaimomorpha</taxon>
        <taxon>Panagrolaimoidea</taxon>
        <taxon>Panagrolaimidae</taxon>
        <taxon>Panagrolaimus</taxon>
    </lineage>
</organism>
<sequence>MENSVFTFDSPRIQQFSLPSNIIYYLNRNKEYPKVLQKLQQSCKYFFARNKLLIVEEDGCFNEDAWPEFSIKNKRENLSKSNAKFMFIYKLYICLIGLNPNIDKNLCSKIFYNNITLLRIYFTTLNLSDYEILASSKCLTDVDIQHCVILNEEKNHVQLDEIFNFTPNIAIFRCIKSTGNTITNQILKNMLANITENCIEKFSVSGCFLSSFFDPNLLCEFIKKAAAPKAIFRFSISFDSDEQKQQISTALFQMLEEWNIPEQRAQIELGGLFPFILYF</sequence>
<keyword evidence="1" id="KW-1185">Reference proteome</keyword>
<dbReference type="Proteomes" id="UP000887578">
    <property type="component" value="Unplaced"/>
</dbReference>
<reference evidence="2" key="1">
    <citation type="submission" date="2022-11" db="UniProtKB">
        <authorList>
            <consortium name="WormBaseParasite"/>
        </authorList>
    </citation>
    <scope>IDENTIFICATION</scope>
</reference>